<evidence type="ECO:0000313" key="11">
    <source>
        <dbReference type="EMBL" id="SKC96730.1"/>
    </source>
</evidence>
<feature type="binding site" evidence="9">
    <location>
        <position position="124"/>
    </location>
    <ligand>
        <name>substrate</name>
    </ligand>
</feature>
<dbReference type="GO" id="GO:0008270">
    <property type="term" value="F:zinc ion binding"/>
    <property type="evidence" value="ECO:0007669"/>
    <property type="project" value="UniProtKB-UniRule"/>
</dbReference>
<comment type="pathway">
    <text evidence="9">Carbohydrate biosynthesis; D-glycero-D-manno-heptose 7-phosphate biosynthesis; D-glycero-alpha-D-manno-heptose 7-phosphate and D-glycero-beta-D-manno-heptose 7-phosphate from sedoheptulose 7-phosphate: step 1/1.</text>
</comment>
<feature type="binding site" evidence="9">
    <location>
        <position position="171"/>
    </location>
    <ligand>
        <name>Zn(2+)</name>
        <dbReference type="ChEBI" id="CHEBI:29105"/>
    </ligand>
</feature>
<evidence type="ECO:0000313" key="12">
    <source>
        <dbReference type="Proteomes" id="UP000190166"/>
    </source>
</evidence>
<feature type="binding site" evidence="9">
    <location>
        <begin position="93"/>
        <end position="94"/>
    </location>
    <ligand>
        <name>substrate</name>
    </ligand>
</feature>
<name>A0A1T5N8C3_9BACT</name>
<evidence type="ECO:0000256" key="7">
    <source>
        <dbReference type="ARBA" id="ARBA00023235"/>
    </source>
</evidence>
<gene>
    <name evidence="9" type="primary">gmhA</name>
    <name evidence="11" type="ORF">SAMN05660461_0750</name>
</gene>
<evidence type="ECO:0000256" key="9">
    <source>
        <dbReference type="HAMAP-Rule" id="MF_00067"/>
    </source>
</evidence>
<organism evidence="11 12">
    <name type="scientific">Chitinophaga ginsengisegetis</name>
    <dbReference type="NCBI Taxonomy" id="393003"/>
    <lineage>
        <taxon>Bacteria</taxon>
        <taxon>Pseudomonadati</taxon>
        <taxon>Bacteroidota</taxon>
        <taxon>Chitinophagia</taxon>
        <taxon>Chitinophagales</taxon>
        <taxon>Chitinophagaceae</taxon>
        <taxon>Chitinophaga</taxon>
    </lineage>
</organism>
<dbReference type="InterPro" id="IPR035461">
    <property type="entry name" value="GmhA/DiaA"/>
</dbReference>
<dbReference type="PANTHER" id="PTHR30390:SF6">
    <property type="entry name" value="DNAA INITIATOR-ASSOCIATING PROTEIN DIAA"/>
    <property type="match status" value="1"/>
</dbReference>
<dbReference type="AlphaFoldDB" id="A0A1T5N8C3"/>
<evidence type="ECO:0000256" key="4">
    <source>
        <dbReference type="ARBA" id="ARBA00022490"/>
    </source>
</evidence>
<keyword evidence="4 9" id="KW-0963">Cytoplasm</keyword>
<proteinExistence type="inferred from homology"/>
<comment type="miscellaneous">
    <text evidence="9">The reaction produces a racemic mixture of D-glycero-alpha-D-manno-heptose 7-phosphate and D-glycero-beta-D-manno-heptose 7-phosphate.</text>
</comment>
<dbReference type="GO" id="GO:0005975">
    <property type="term" value="P:carbohydrate metabolic process"/>
    <property type="evidence" value="ECO:0007669"/>
    <property type="project" value="UniProtKB-UniRule"/>
</dbReference>
<dbReference type="GO" id="GO:0005737">
    <property type="term" value="C:cytoplasm"/>
    <property type="evidence" value="ECO:0007669"/>
    <property type="project" value="UniProtKB-SubCell"/>
</dbReference>
<keyword evidence="12" id="KW-1185">Reference proteome</keyword>
<evidence type="ECO:0000259" key="10">
    <source>
        <dbReference type="PROSITE" id="PS51464"/>
    </source>
</evidence>
<evidence type="ECO:0000256" key="3">
    <source>
        <dbReference type="ARBA" id="ARBA00009894"/>
    </source>
</evidence>
<comment type="cofactor">
    <cofactor evidence="9">
        <name>Zn(2+)</name>
        <dbReference type="ChEBI" id="CHEBI:29105"/>
    </cofactor>
    <text evidence="9">Binds 1 zinc ion per subunit.</text>
</comment>
<keyword evidence="7 9" id="KW-0413">Isomerase</keyword>
<evidence type="ECO:0000256" key="8">
    <source>
        <dbReference type="ARBA" id="ARBA00023277"/>
    </source>
</evidence>
<reference evidence="11 12" key="1">
    <citation type="submission" date="2017-02" db="EMBL/GenBank/DDBJ databases">
        <authorList>
            <person name="Peterson S.W."/>
        </authorList>
    </citation>
    <scope>NUCLEOTIDE SEQUENCE [LARGE SCALE GENOMIC DNA]</scope>
    <source>
        <strain evidence="11 12">DSM 18108</strain>
    </source>
</reference>
<evidence type="ECO:0000256" key="6">
    <source>
        <dbReference type="ARBA" id="ARBA00022833"/>
    </source>
</evidence>
<evidence type="ECO:0000256" key="5">
    <source>
        <dbReference type="ARBA" id="ARBA00022723"/>
    </source>
</evidence>
<dbReference type="CDD" id="cd05006">
    <property type="entry name" value="SIS_GmhA"/>
    <property type="match status" value="1"/>
</dbReference>
<feature type="binding site" evidence="9">
    <location>
        <begin position="51"/>
        <end position="53"/>
    </location>
    <ligand>
        <name>substrate</name>
    </ligand>
</feature>
<sequence>MKQFIANKIRESIAVKEAICQDEPLLNTIKLVAEAITHSLQTDHKILFCGNGGSAADAQHLAAEFSGRFYKDRQPLYAEALHCNTSYITAVGNDYGYDQVYARILKGIGRPGDVLVGISTSGNSANILEAIKVAKEQGMIVVSMTGATGGKMKEGSDYLVNIPSGDTPRIQEAHITVGHIICEIVENNLFGA</sequence>
<dbReference type="Proteomes" id="UP000190166">
    <property type="component" value="Unassembled WGS sequence"/>
</dbReference>
<dbReference type="GO" id="GO:2001061">
    <property type="term" value="P:D-glycero-D-manno-heptose 7-phosphate biosynthetic process"/>
    <property type="evidence" value="ECO:0007669"/>
    <property type="project" value="UniProtKB-UniPathway"/>
</dbReference>
<feature type="binding site" evidence="9">
    <location>
        <position position="64"/>
    </location>
    <ligand>
        <name>Zn(2+)</name>
        <dbReference type="ChEBI" id="CHEBI:29105"/>
    </ligand>
</feature>
<keyword evidence="6 9" id="KW-0862">Zinc</keyword>
<dbReference type="PANTHER" id="PTHR30390">
    <property type="entry name" value="SEDOHEPTULOSE 7-PHOSPHATE ISOMERASE / DNAA INITIATOR-ASSOCIATING FACTOR FOR REPLICATION INITIATION"/>
    <property type="match status" value="1"/>
</dbReference>
<dbReference type="GO" id="GO:0008968">
    <property type="term" value="F:D-sedoheptulose 7-phosphate isomerase activity"/>
    <property type="evidence" value="ECO:0007669"/>
    <property type="project" value="UniProtKB-UniRule"/>
</dbReference>
<dbReference type="GO" id="GO:0097367">
    <property type="term" value="F:carbohydrate derivative binding"/>
    <property type="evidence" value="ECO:0007669"/>
    <property type="project" value="InterPro"/>
</dbReference>
<evidence type="ECO:0000256" key="1">
    <source>
        <dbReference type="ARBA" id="ARBA00000348"/>
    </source>
</evidence>
<comment type="catalytic activity">
    <reaction evidence="1 9">
        <text>2 D-sedoheptulose 7-phosphate = D-glycero-alpha-D-manno-heptose 7-phosphate + D-glycero-beta-D-manno-heptose 7-phosphate</text>
        <dbReference type="Rhea" id="RHEA:27489"/>
        <dbReference type="ChEBI" id="CHEBI:57483"/>
        <dbReference type="ChEBI" id="CHEBI:60203"/>
        <dbReference type="ChEBI" id="CHEBI:60204"/>
        <dbReference type="EC" id="5.3.1.28"/>
    </reaction>
</comment>
<feature type="binding site" evidence="9">
    <location>
        <position position="171"/>
    </location>
    <ligand>
        <name>substrate</name>
    </ligand>
</feature>
<dbReference type="InterPro" id="IPR046348">
    <property type="entry name" value="SIS_dom_sf"/>
</dbReference>
<keyword evidence="5 9" id="KW-0479">Metal-binding</keyword>
<comment type="subcellular location">
    <subcellularLocation>
        <location evidence="2 9">Cytoplasm</location>
    </subcellularLocation>
</comment>
<comment type="similarity">
    <text evidence="3 9">Belongs to the SIS family. GmhA subfamily.</text>
</comment>
<feature type="binding site" evidence="9">
    <location>
        <position position="60"/>
    </location>
    <ligand>
        <name>Zn(2+)</name>
        <dbReference type="ChEBI" id="CHEBI:29105"/>
    </ligand>
</feature>
<feature type="domain" description="SIS" evidence="10">
    <location>
        <begin position="36"/>
        <end position="192"/>
    </location>
</feature>
<dbReference type="STRING" id="393003.SAMN05660461_0750"/>
<dbReference type="InterPro" id="IPR050099">
    <property type="entry name" value="SIS_GmhA/DiaA_subfam"/>
</dbReference>
<feature type="binding site" evidence="9">
    <location>
        <position position="64"/>
    </location>
    <ligand>
        <name>substrate</name>
    </ligand>
</feature>
<keyword evidence="8 9" id="KW-0119">Carbohydrate metabolism</keyword>
<accession>A0A1T5N8C3</accession>
<protein>
    <recommendedName>
        <fullName evidence="9">Phosphoheptose isomerase</fullName>
        <ecNumber evidence="9">5.3.1.28</ecNumber>
    </recommendedName>
    <alternativeName>
        <fullName evidence="9">Sedoheptulose 7-phosphate isomerase</fullName>
    </alternativeName>
</protein>
<dbReference type="Gene3D" id="3.40.50.10490">
    <property type="entry name" value="Glucose-6-phosphate isomerase like protein, domain 1"/>
    <property type="match status" value="1"/>
</dbReference>
<dbReference type="UniPathway" id="UPA00041">
    <property type="reaction ID" value="UER00436"/>
</dbReference>
<dbReference type="PROSITE" id="PS51464">
    <property type="entry name" value="SIS"/>
    <property type="match status" value="1"/>
</dbReference>
<comment type="function">
    <text evidence="9">Catalyzes the isomerization of sedoheptulose 7-phosphate in D-glycero-D-manno-heptose 7-phosphate.</text>
</comment>
<dbReference type="EC" id="5.3.1.28" evidence="9"/>
<dbReference type="RefSeq" id="WP_079468062.1">
    <property type="nucleotide sequence ID" value="NZ_FUZZ01000001.1"/>
</dbReference>
<dbReference type="InterPro" id="IPR001347">
    <property type="entry name" value="SIS_dom"/>
</dbReference>
<dbReference type="InterPro" id="IPR004515">
    <property type="entry name" value="Phosphoheptose_Isoase"/>
</dbReference>
<feature type="binding site" evidence="9">
    <location>
        <position position="179"/>
    </location>
    <ligand>
        <name>Zn(2+)</name>
        <dbReference type="ChEBI" id="CHEBI:29105"/>
    </ligand>
</feature>
<dbReference type="HAMAP" id="MF_00067">
    <property type="entry name" value="GmhA"/>
    <property type="match status" value="1"/>
</dbReference>
<dbReference type="EMBL" id="FUZZ01000001">
    <property type="protein sequence ID" value="SKC96730.1"/>
    <property type="molecule type" value="Genomic_DNA"/>
</dbReference>
<dbReference type="Pfam" id="PF13580">
    <property type="entry name" value="SIS_2"/>
    <property type="match status" value="1"/>
</dbReference>
<evidence type="ECO:0000256" key="2">
    <source>
        <dbReference type="ARBA" id="ARBA00004496"/>
    </source>
</evidence>
<feature type="binding site" evidence="9">
    <location>
        <begin position="119"/>
        <end position="121"/>
    </location>
    <ligand>
        <name>substrate</name>
    </ligand>
</feature>
<dbReference type="SUPFAM" id="SSF53697">
    <property type="entry name" value="SIS domain"/>
    <property type="match status" value="1"/>
</dbReference>